<feature type="domain" description="ABC transporter" evidence="5">
    <location>
        <begin position="45"/>
        <end position="266"/>
    </location>
</feature>
<dbReference type="InterPro" id="IPR050683">
    <property type="entry name" value="Bact_Polysacc_Export_ATP-bd"/>
</dbReference>
<keyword evidence="3" id="KW-0547">Nucleotide-binding</keyword>
<keyword evidence="6" id="KW-0614">Plasmid</keyword>
<dbReference type="InterPro" id="IPR015860">
    <property type="entry name" value="ABC_transpr_TagH-like"/>
</dbReference>
<evidence type="ECO:0000256" key="3">
    <source>
        <dbReference type="ARBA" id="ARBA00022741"/>
    </source>
</evidence>
<dbReference type="InterPro" id="IPR029439">
    <property type="entry name" value="Wzt_C"/>
</dbReference>
<dbReference type="InterPro" id="IPR003593">
    <property type="entry name" value="AAA+_ATPase"/>
</dbReference>
<evidence type="ECO:0000256" key="2">
    <source>
        <dbReference type="ARBA" id="ARBA00022448"/>
    </source>
</evidence>
<dbReference type="GO" id="GO:0016020">
    <property type="term" value="C:membrane"/>
    <property type="evidence" value="ECO:0007669"/>
    <property type="project" value="InterPro"/>
</dbReference>
<name>A0A518HFV8_9BACT</name>
<evidence type="ECO:0000259" key="5">
    <source>
        <dbReference type="PROSITE" id="PS50893"/>
    </source>
</evidence>
<dbReference type="InterPro" id="IPR017871">
    <property type="entry name" value="ABC_transporter-like_CS"/>
</dbReference>
<evidence type="ECO:0000313" key="7">
    <source>
        <dbReference type="Proteomes" id="UP000317835"/>
    </source>
</evidence>
<dbReference type="GO" id="GO:0140359">
    <property type="term" value="F:ABC-type transporter activity"/>
    <property type="evidence" value="ECO:0007669"/>
    <property type="project" value="InterPro"/>
</dbReference>
<dbReference type="RefSeq" id="WP_145279998.1">
    <property type="nucleotide sequence ID" value="NZ_CP036431.1"/>
</dbReference>
<protein>
    <submittedName>
        <fullName evidence="6">Teichoic acids export ATP-binding protein TagH</fullName>
    </submittedName>
</protein>
<dbReference type="Pfam" id="PF00005">
    <property type="entry name" value="ABC_tran"/>
    <property type="match status" value="1"/>
</dbReference>
<keyword evidence="4 6" id="KW-0067">ATP-binding</keyword>
<dbReference type="Gene3D" id="3.40.50.300">
    <property type="entry name" value="P-loop containing nucleotide triphosphate hydrolases"/>
    <property type="match status" value="1"/>
</dbReference>
<accession>A0A518HFV8</accession>
<comment type="similarity">
    <text evidence="1">Belongs to the ABC transporter superfamily.</text>
</comment>
<evidence type="ECO:0000256" key="1">
    <source>
        <dbReference type="ARBA" id="ARBA00005417"/>
    </source>
</evidence>
<dbReference type="PROSITE" id="PS00211">
    <property type="entry name" value="ABC_TRANSPORTER_1"/>
    <property type="match status" value="1"/>
</dbReference>
<dbReference type="SUPFAM" id="SSF52540">
    <property type="entry name" value="P-loop containing nucleoside triphosphate hydrolases"/>
    <property type="match status" value="1"/>
</dbReference>
<geneLocation type="plasmid" evidence="7">
    <name>pelp_5</name>
</geneLocation>
<dbReference type="CDD" id="cd03220">
    <property type="entry name" value="ABC_KpsT_Wzt"/>
    <property type="match status" value="1"/>
</dbReference>
<dbReference type="AlphaFoldDB" id="A0A518HFV8"/>
<dbReference type="Gene3D" id="2.70.50.60">
    <property type="entry name" value="abc- transporter (atp binding component) like domain"/>
    <property type="match status" value="1"/>
</dbReference>
<keyword evidence="7" id="KW-1185">Reference proteome</keyword>
<dbReference type="Proteomes" id="UP000317835">
    <property type="component" value="Plasmid pElP_5"/>
</dbReference>
<gene>
    <name evidence="6" type="primary">tagH</name>
    <name evidence="6" type="ORF">ElP_76780</name>
</gene>
<dbReference type="PANTHER" id="PTHR46743:SF2">
    <property type="entry name" value="TEICHOIC ACIDS EXPORT ATP-BINDING PROTEIN TAGH"/>
    <property type="match status" value="1"/>
</dbReference>
<proteinExistence type="inferred from homology"/>
<dbReference type="KEGG" id="tpla:ElP_76780"/>
<dbReference type="PROSITE" id="PS50893">
    <property type="entry name" value="ABC_TRANSPORTER_2"/>
    <property type="match status" value="1"/>
</dbReference>
<organism evidence="6 7">
    <name type="scientific">Tautonia plasticadhaerens</name>
    <dbReference type="NCBI Taxonomy" id="2527974"/>
    <lineage>
        <taxon>Bacteria</taxon>
        <taxon>Pseudomonadati</taxon>
        <taxon>Planctomycetota</taxon>
        <taxon>Planctomycetia</taxon>
        <taxon>Isosphaerales</taxon>
        <taxon>Isosphaeraceae</taxon>
        <taxon>Tautonia</taxon>
    </lineage>
</organism>
<sequence>MPPAITVQNLSKTYAIGSGGEEPYRTLRESIMQGIGATSRAAGRLRPADSRRIVAPTVHQALDDVSFEVQPGEVIGLVGRNGAGKSTLLKVLSRITEPTSGRVEYRGRLGSLLEVGTGFHLELTGRENVYLNGSILGMSRREIARKFDEIVAFAEIDKFLDTPVKRYSSGMFVRLGFAVAAHFEPEILIVDEVLAVGDAAFQKKCLGKMSDVSREGRTILFVSHNMAAVKSLCSRGVLLDGGRVLMDGDVSDVVNRYIRADSEMAQTGVIPDEAPRHRDVHGVASFRSVRLTDLSGTETRQLFYKQPFRVEFTCDLARDLPDAHWEVSVSTTDGVQVTYSTTLDAEPPGAAIKRGRHVVSAELEIPLLPQDYSIDLGVHYNDGRTADFVRGALDFSVLRFSEGRESHYRWRSTRGFLSVPAVWRTREVYSAKVSETHG</sequence>
<dbReference type="OrthoDB" id="9778870at2"/>
<dbReference type="PANTHER" id="PTHR46743">
    <property type="entry name" value="TEICHOIC ACIDS EXPORT ATP-BINDING PROTEIN TAGH"/>
    <property type="match status" value="1"/>
</dbReference>
<dbReference type="GO" id="GO:0016887">
    <property type="term" value="F:ATP hydrolysis activity"/>
    <property type="evidence" value="ECO:0007669"/>
    <property type="project" value="InterPro"/>
</dbReference>
<dbReference type="InterPro" id="IPR027417">
    <property type="entry name" value="P-loop_NTPase"/>
</dbReference>
<dbReference type="InterPro" id="IPR003439">
    <property type="entry name" value="ABC_transporter-like_ATP-bd"/>
</dbReference>
<reference evidence="6 7" key="1">
    <citation type="submission" date="2019-02" db="EMBL/GenBank/DDBJ databases">
        <title>Deep-cultivation of Planctomycetes and their phenomic and genomic characterization uncovers novel biology.</title>
        <authorList>
            <person name="Wiegand S."/>
            <person name="Jogler M."/>
            <person name="Boedeker C."/>
            <person name="Pinto D."/>
            <person name="Vollmers J."/>
            <person name="Rivas-Marin E."/>
            <person name="Kohn T."/>
            <person name="Peeters S.H."/>
            <person name="Heuer A."/>
            <person name="Rast P."/>
            <person name="Oberbeckmann S."/>
            <person name="Bunk B."/>
            <person name="Jeske O."/>
            <person name="Meyerdierks A."/>
            <person name="Storesund J.E."/>
            <person name="Kallscheuer N."/>
            <person name="Luecker S."/>
            <person name="Lage O.M."/>
            <person name="Pohl T."/>
            <person name="Merkel B.J."/>
            <person name="Hornburger P."/>
            <person name="Mueller R.-W."/>
            <person name="Bruemmer F."/>
            <person name="Labrenz M."/>
            <person name="Spormann A.M."/>
            <person name="Op den Camp H."/>
            <person name="Overmann J."/>
            <person name="Amann R."/>
            <person name="Jetten M.S.M."/>
            <person name="Mascher T."/>
            <person name="Medema M.H."/>
            <person name="Devos D.P."/>
            <person name="Kaster A.-K."/>
            <person name="Ovreas L."/>
            <person name="Rohde M."/>
            <person name="Galperin M.Y."/>
            <person name="Jogler C."/>
        </authorList>
    </citation>
    <scope>NUCLEOTIDE SEQUENCE [LARGE SCALE GENOMIC DNA]</scope>
    <source>
        <strain evidence="6 7">ElP</strain>
        <plasmid evidence="7">pelp_5</plasmid>
    </source>
</reference>
<dbReference type="EMBL" id="CP036431">
    <property type="protein sequence ID" value="QDV39705.1"/>
    <property type="molecule type" value="Genomic_DNA"/>
</dbReference>
<evidence type="ECO:0000313" key="6">
    <source>
        <dbReference type="EMBL" id="QDV39705.1"/>
    </source>
</evidence>
<dbReference type="SMART" id="SM00382">
    <property type="entry name" value="AAA"/>
    <property type="match status" value="1"/>
</dbReference>
<dbReference type="GO" id="GO:0005524">
    <property type="term" value="F:ATP binding"/>
    <property type="evidence" value="ECO:0007669"/>
    <property type="project" value="UniProtKB-KW"/>
</dbReference>
<keyword evidence="2" id="KW-0813">Transport</keyword>
<dbReference type="Pfam" id="PF14524">
    <property type="entry name" value="Wzt_C"/>
    <property type="match status" value="1"/>
</dbReference>
<evidence type="ECO:0000256" key="4">
    <source>
        <dbReference type="ARBA" id="ARBA00022840"/>
    </source>
</evidence>
<dbReference type="CDD" id="cd10147">
    <property type="entry name" value="Wzt_C-like"/>
    <property type="match status" value="1"/>
</dbReference>